<sequence length="166" mass="19019">ELILLFEARIGTPPKTTTLPNMPATEVAGKPASRMATGSVCKMVQYVKYNLSLCITKDKKQLHDSLYQFTKIRKRCYRLKLSLILLLMEDPQIGVYTNAVEERVDEFMWMNMYGKTAKNTCSNVRCVKVGGRQISLRLVYGRVYGKVSERQISLRCSVMKYVTDFV</sequence>
<protein>
    <submittedName>
        <fullName evidence="1">Uncharacterized protein</fullName>
    </submittedName>
</protein>
<keyword evidence="2" id="KW-1185">Reference proteome</keyword>
<accession>A0AAD8AJL6</accession>
<name>A0AAD8AJL6_DIPPU</name>
<feature type="non-terminal residue" evidence="1">
    <location>
        <position position="1"/>
    </location>
</feature>
<evidence type="ECO:0000313" key="1">
    <source>
        <dbReference type="EMBL" id="KAJ9600384.1"/>
    </source>
</evidence>
<dbReference type="Proteomes" id="UP001233999">
    <property type="component" value="Unassembled WGS sequence"/>
</dbReference>
<dbReference type="EMBL" id="JASPKZ010000424">
    <property type="protein sequence ID" value="KAJ9600384.1"/>
    <property type="molecule type" value="Genomic_DNA"/>
</dbReference>
<comment type="caution">
    <text evidence="1">The sequence shown here is derived from an EMBL/GenBank/DDBJ whole genome shotgun (WGS) entry which is preliminary data.</text>
</comment>
<reference evidence="1" key="2">
    <citation type="submission" date="2023-05" db="EMBL/GenBank/DDBJ databases">
        <authorList>
            <person name="Fouks B."/>
        </authorList>
    </citation>
    <scope>NUCLEOTIDE SEQUENCE</scope>
    <source>
        <strain evidence="1">Stay&amp;Tobe</strain>
        <tissue evidence="1">Testes</tissue>
    </source>
</reference>
<evidence type="ECO:0000313" key="2">
    <source>
        <dbReference type="Proteomes" id="UP001233999"/>
    </source>
</evidence>
<feature type="non-terminal residue" evidence="1">
    <location>
        <position position="166"/>
    </location>
</feature>
<reference evidence="1" key="1">
    <citation type="journal article" date="2023" name="IScience">
        <title>Live-bearing cockroach genome reveals convergent evolutionary mechanisms linked to viviparity in insects and beyond.</title>
        <authorList>
            <person name="Fouks B."/>
            <person name="Harrison M.C."/>
            <person name="Mikhailova A.A."/>
            <person name="Marchal E."/>
            <person name="English S."/>
            <person name="Carruthers M."/>
            <person name="Jennings E.C."/>
            <person name="Chiamaka E.L."/>
            <person name="Frigard R.A."/>
            <person name="Pippel M."/>
            <person name="Attardo G.M."/>
            <person name="Benoit J.B."/>
            <person name="Bornberg-Bauer E."/>
            <person name="Tobe S.S."/>
        </authorList>
    </citation>
    <scope>NUCLEOTIDE SEQUENCE</scope>
    <source>
        <strain evidence="1">Stay&amp;Tobe</strain>
    </source>
</reference>
<organism evidence="1 2">
    <name type="scientific">Diploptera punctata</name>
    <name type="common">Pacific beetle cockroach</name>
    <dbReference type="NCBI Taxonomy" id="6984"/>
    <lineage>
        <taxon>Eukaryota</taxon>
        <taxon>Metazoa</taxon>
        <taxon>Ecdysozoa</taxon>
        <taxon>Arthropoda</taxon>
        <taxon>Hexapoda</taxon>
        <taxon>Insecta</taxon>
        <taxon>Pterygota</taxon>
        <taxon>Neoptera</taxon>
        <taxon>Polyneoptera</taxon>
        <taxon>Dictyoptera</taxon>
        <taxon>Blattodea</taxon>
        <taxon>Blaberoidea</taxon>
        <taxon>Blaberidae</taxon>
        <taxon>Diplopterinae</taxon>
        <taxon>Diploptera</taxon>
    </lineage>
</organism>
<gene>
    <name evidence="1" type="ORF">L9F63_009312</name>
</gene>
<dbReference type="AlphaFoldDB" id="A0AAD8AJL6"/>
<proteinExistence type="predicted"/>